<evidence type="ECO:0000256" key="1">
    <source>
        <dbReference type="PROSITE-ProRule" id="PRU00042"/>
    </source>
</evidence>
<evidence type="ECO:0000259" key="2">
    <source>
        <dbReference type="PROSITE" id="PS50157"/>
    </source>
</evidence>
<protein>
    <submittedName>
        <fullName evidence="3">Zinc finger protein</fullName>
    </submittedName>
</protein>
<feature type="domain" description="C2H2-type" evidence="2">
    <location>
        <begin position="5"/>
        <end position="32"/>
    </location>
</feature>
<keyword evidence="1" id="KW-0863">Zinc-finger</keyword>
<proteinExistence type="predicted"/>
<dbReference type="Proteomes" id="UP000054843">
    <property type="component" value="Unassembled WGS sequence"/>
</dbReference>
<keyword evidence="1" id="KW-0862">Zinc</keyword>
<keyword evidence="1" id="KW-0479">Metal-binding</keyword>
<evidence type="ECO:0000313" key="4">
    <source>
        <dbReference type="Proteomes" id="UP000054843"/>
    </source>
</evidence>
<dbReference type="InterPro" id="IPR036236">
    <property type="entry name" value="Znf_C2H2_sf"/>
</dbReference>
<name>A0A0V1NAB3_9BILA</name>
<dbReference type="EMBL" id="JYDO01000001">
    <property type="protein sequence ID" value="KRZ80953.1"/>
    <property type="molecule type" value="Genomic_DNA"/>
</dbReference>
<accession>A0A0V1NAB3</accession>
<dbReference type="InterPro" id="IPR013087">
    <property type="entry name" value="Znf_C2H2_type"/>
</dbReference>
<dbReference type="PROSITE" id="PS50157">
    <property type="entry name" value="ZINC_FINGER_C2H2_2"/>
    <property type="match status" value="2"/>
</dbReference>
<comment type="caution">
    <text evidence="3">The sequence shown here is derived from an EMBL/GenBank/DDBJ whole genome shotgun (WGS) entry which is preliminary data.</text>
</comment>
<keyword evidence="4" id="KW-1185">Reference proteome</keyword>
<feature type="domain" description="C2H2-type" evidence="2">
    <location>
        <begin position="33"/>
        <end position="60"/>
    </location>
</feature>
<dbReference type="SUPFAM" id="SSF57667">
    <property type="entry name" value="beta-beta-alpha zinc fingers"/>
    <property type="match status" value="1"/>
</dbReference>
<dbReference type="PROSITE" id="PS00028">
    <property type="entry name" value="ZINC_FINGER_C2H2_1"/>
    <property type="match status" value="2"/>
</dbReference>
<feature type="non-terminal residue" evidence="3">
    <location>
        <position position="132"/>
    </location>
</feature>
<dbReference type="GO" id="GO:0008270">
    <property type="term" value="F:zinc ion binding"/>
    <property type="evidence" value="ECO:0007669"/>
    <property type="project" value="UniProtKB-KW"/>
</dbReference>
<dbReference type="Gene3D" id="3.30.160.60">
    <property type="entry name" value="Classic Zinc Finger"/>
    <property type="match status" value="1"/>
</dbReference>
<sequence length="132" mass="14908">MKRRYCCGTCHKPFNCSSSLRNHKKLHNKYGEFVCHLCGADFIWQQSLVCHASFHVRAGDALNIQSFFDDNSSMLTILPSVEENTDHLLQNNQNRAERYVVNGRLVYGSCGRMIPESMVSLATGLDMFGSAE</sequence>
<evidence type="ECO:0000313" key="3">
    <source>
        <dbReference type="EMBL" id="KRZ80953.1"/>
    </source>
</evidence>
<dbReference type="SMART" id="SM00355">
    <property type="entry name" value="ZnF_C2H2"/>
    <property type="match status" value="2"/>
</dbReference>
<dbReference type="AlphaFoldDB" id="A0A0V1NAB3"/>
<gene>
    <name evidence="3" type="primary">ZNF679</name>
    <name evidence="3" type="ORF">T10_11480</name>
</gene>
<organism evidence="3 4">
    <name type="scientific">Trichinella papuae</name>
    <dbReference type="NCBI Taxonomy" id="268474"/>
    <lineage>
        <taxon>Eukaryota</taxon>
        <taxon>Metazoa</taxon>
        <taxon>Ecdysozoa</taxon>
        <taxon>Nematoda</taxon>
        <taxon>Enoplea</taxon>
        <taxon>Dorylaimia</taxon>
        <taxon>Trichinellida</taxon>
        <taxon>Trichinellidae</taxon>
        <taxon>Trichinella</taxon>
    </lineage>
</organism>
<reference evidence="3 4" key="1">
    <citation type="submission" date="2015-01" db="EMBL/GenBank/DDBJ databases">
        <title>Evolution of Trichinella species and genotypes.</title>
        <authorList>
            <person name="Korhonen P.K."/>
            <person name="Edoardo P."/>
            <person name="Giuseppe L.R."/>
            <person name="Gasser R.B."/>
        </authorList>
    </citation>
    <scope>NUCLEOTIDE SEQUENCE [LARGE SCALE GENOMIC DNA]</scope>
    <source>
        <strain evidence="3">ISS1980</strain>
    </source>
</reference>